<dbReference type="PANTHER" id="PTHR14021">
    <property type="entry name" value="IRON-SULFUR CLUSTER CO-CHAPERONE PROTEIN HSCB"/>
    <property type="match status" value="1"/>
</dbReference>
<dbReference type="InterPro" id="IPR009073">
    <property type="entry name" value="HscB_oligo_C"/>
</dbReference>
<keyword evidence="2 4" id="KW-0143">Chaperone</keyword>
<dbReference type="RefSeq" id="WP_246099138.1">
    <property type="nucleotide sequence ID" value="NZ_VJND01000001.1"/>
</dbReference>
<dbReference type="InterPro" id="IPR036386">
    <property type="entry name" value="HscB_C_sf"/>
</dbReference>
<dbReference type="InterPro" id="IPR036869">
    <property type="entry name" value="J_dom_sf"/>
</dbReference>
<comment type="subunit">
    <text evidence="4">Interacts with HscA and stimulates its ATPase activity.</text>
</comment>
<dbReference type="EMBL" id="VJND01000001">
    <property type="protein sequence ID" value="TSE27500.1"/>
    <property type="molecule type" value="Genomic_DNA"/>
</dbReference>
<evidence type="ECO:0000256" key="1">
    <source>
        <dbReference type="ARBA" id="ARBA00010476"/>
    </source>
</evidence>
<dbReference type="NCBIfam" id="TIGR00714">
    <property type="entry name" value="hscB"/>
    <property type="match status" value="1"/>
</dbReference>
<dbReference type="AlphaFoldDB" id="A0A554WV97"/>
<proteinExistence type="inferred from homology"/>
<evidence type="ECO:0000313" key="7">
    <source>
        <dbReference type="Proteomes" id="UP000320225"/>
    </source>
</evidence>
<feature type="domain" description="J" evidence="5">
    <location>
        <begin position="11"/>
        <end position="83"/>
    </location>
</feature>
<organism evidence="6 7">
    <name type="scientific">Tepidimonas sediminis</name>
    <dbReference type="NCBI Taxonomy" id="2588941"/>
    <lineage>
        <taxon>Bacteria</taxon>
        <taxon>Pseudomonadati</taxon>
        <taxon>Pseudomonadota</taxon>
        <taxon>Betaproteobacteria</taxon>
        <taxon>Burkholderiales</taxon>
        <taxon>Tepidimonas</taxon>
    </lineage>
</organism>
<dbReference type="Proteomes" id="UP000320225">
    <property type="component" value="Unassembled WGS sequence"/>
</dbReference>
<dbReference type="InterPro" id="IPR004640">
    <property type="entry name" value="HscB"/>
</dbReference>
<protein>
    <recommendedName>
        <fullName evidence="4">Co-chaperone protein HscB homolog</fullName>
    </recommendedName>
</protein>
<evidence type="ECO:0000256" key="4">
    <source>
        <dbReference type="HAMAP-Rule" id="MF_00682"/>
    </source>
</evidence>
<dbReference type="GO" id="GO:1990230">
    <property type="term" value="C:iron-sulfur cluster transfer complex"/>
    <property type="evidence" value="ECO:0007669"/>
    <property type="project" value="TreeGrafter"/>
</dbReference>
<sequence>MSDGTAALQADDFTLFGLPRRFALDVAELDERRKALQRLSHPDRHAAAGAAAQRVAMQWSVRINEAWQRLRDPLRRAAYWCELHGVPVQADSNTAMPADFLLQQMQWREALEEAADETALRALQAEIEHERAARLAALQAAIDVEGDAASAAAQVRALMFIQRLLDSLHARLDEAAHSKAS</sequence>
<dbReference type="Gene3D" id="1.10.287.110">
    <property type="entry name" value="DnaJ domain"/>
    <property type="match status" value="1"/>
</dbReference>
<dbReference type="InterPro" id="IPR001623">
    <property type="entry name" value="DnaJ_domain"/>
</dbReference>
<accession>A0A554WV97</accession>
<dbReference type="GO" id="GO:0051259">
    <property type="term" value="P:protein complex oligomerization"/>
    <property type="evidence" value="ECO:0007669"/>
    <property type="project" value="InterPro"/>
</dbReference>
<evidence type="ECO:0000256" key="2">
    <source>
        <dbReference type="ARBA" id="ARBA00023186"/>
    </source>
</evidence>
<evidence type="ECO:0000256" key="3">
    <source>
        <dbReference type="ARBA" id="ARBA00025596"/>
    </source>
</evidence>
<dbReference type="GO" id="GO:0051087">
    <property type="term" value="F:protein-folding chaperone binding"/>
    <property type="evidence" value="ECO:0007669"/>
    <property type="project" value="InterPro"/>
</dbReference>
<dbReference type="SMART" id="SM00271">
    <property type="entry name" value="DnaJ"/>
    <property type="match status" value="1"/>
</dbReference>
<dbReference type="GO" id="GO:0001671">
    <property type="term" value="F:ATPase activator activity"/>
    <property type="evidence" value="ECO:0007669"/>
    <property type="project" value="InterPro"/>
</dbReference>
<gene>
    <name evidence="4 6" type="primary">hscB</name>
    <name evidence="6" type="ORF">Tsedi_00339</name>
</gene>
<dbReference type="GO" id="GO:0044571">
    <property type="term" value="P:[2Fe-2S] cluster assembly"/>
    <property type="evidence" value="ECO:0007669"/>
    <property type="project" value="InterPro"/>
</dbReference>
<dbReference type="GO" id="GO:0006457">
    <property type="term" value="P:protein folding"/>
    <property type="evidence" value="ECO:0007669"/>
    <property type="project" value="UniProtKB-UniRule"/>
</dbReference>
<comment type="similarity">
    <text evidence="1 4">Belongs to the HscB family.</text>
</comment>
<dbReference type="SUPFAM" id="SSF47144">
    <property type="entry name" value="HSC20 (HSCB), C-terminal oligomerisation domain"/>
    <property type="match status" value="1"/>
</dbReference>
<evidence type="ECO:0000259" key="5">
    <source>
        <dbReference type="PROSITE" id="PS50076"/>
    </source>
</evidence>
<dbReference type="PANTHER" id="PTHR14021:SF15">
    <property type="entry name" value="IRON-SULFUR CLUSTER CO-CHAPERONE PROTEIN HSCB"/>
    <property type="match status" value="1"/>
</dbReference>
<name>A0A554WV97_9BURK</name>
<evidence type="ECO:0000313" key="6">
    <source>
        <dbReference type="EMBL" id="TSE27500.1"/>
    </source>
</evidence>
<dbReference type="Gene3D" id="1.20.1280.20">
    <property type="entry name" value="HscB, C-terminal domain"/>
    <property type="match status" value="1"/>
</dbReference>
<dbReference type="PROSITE" id="PS50076">
    <property type="entry name" value="DNAJ_2"/>
    <property type="match status" value="1"/>
</dbReference>
<dbReference type="Pfam" id="PF07743">
    <property type="entry name" value="HSCB_C"/>
    <property type="match status" value="1"/>
</dbReference>
<comment type="function">
    <text evidence="3 4">Co-chaperone involved in the maturation of iron-sulfur cluster-containing proteins. Seems to help targeting proteins to be folded toward HscA.</text>
</comment>
<comment type="caution">
    <text evidence="6">The sequence shown here is derived from an EMBL/GenBank/DDBJ whole genome shotgun (WGS) entry which is preliminary data.</text>
</comment>
<keyword evidence="7" id="KW-1185">Reference proteome</keyword>
<dbReference type="SUPFAM" id="SSF46565">
    <property type="entry name" value="Chaperone J-domain"/>
    <property type="match status" value="1"/>
</dbReference>
<reference evidence="6 7" key="1">
    <citation type="submission" date="2019-07" db="EMBL/GenBank/DDBJ databases">
        <title>Tepidimonas sediminis YIM 72259 draft genome.</title>
        <authorList>
            <person name="Da Costa M.S."/>
            <person name="Froufe H.J.C."/>
            <person name="Egas C."/>
            <person name="Albuquerque L."/>
        </authorList>
    </citation>
    <scope>NUCLEOTIDE SEQUENCE [LARGE SCALE GENOMIC DNA]</scope>
    <source>
        <strain evidence="6 7">YIM 72259</strain>
    </source>
</reference>
<dbReference type="HAMAP" id="MF_00682">
    <property type="entry name" value="HscB"/>
    <property type="match status" value="1"/>
</dbReference>